<reference evidence="1" key="2">
    <citation type="journal article" date="2015" name="Fish Shellfish Immunol.">
        <title>Early steps in the European eel (Anguilla anguilla)-Vibrio vulnificus interaction in the gills: Role of the RtxA13 toxin.</title>
        <authorList>
            <person name="Callol A."/>
            <person name="Pajuelo D."/>
            <person name="Ebbesson L."/>
            <person name="Teles M."/>
            <person name="MacKenzie S."/>
            <person name="Amaro C."/>
        </authorList>
    </citation>
    <scope>NUCLEOTIDE SEQUENCE</scope>
</reference>
<sequence>MCTFTGSKLVPWQQHCELAAVYELLCVECQRIKHCNNQGDLLQIQASGLWNLLWKGRVFFNIS</sequence>
<evidence type="ECO:0000313" key="1">
    <source>
        <dbReference type="EMBL" id="JAH32894.1"/>
    </source>
</evidence>
<dbReference type="AlphaFoldDB" id="A0A0E9RUV8"/>
<proteinExistence type="predicted"/>
<reference evidence="1" key="1">
    <citation type="submission" date="2014-11" db="EMBL/GenBank/DDBJ databases">
        <authorList>
            <person name="Amaro Gonzalez C."/>
        </authorList>
    </citation>
    <scope>NUCLEOTIDE SEQUENCE</scope>
</reference>
<organism evidence="1">
    <name type="scientific">Anguilla anguilla</name>
    <name type="common">European freshwater eel</name>
    <name type="synonym">Muraena anguilla</name>
    <dbReference type="NCBI Taxonomy" id="7936"/>
    <lineage>
        <taxon>Eukaryota</taxon>
        <taxon>Metazoa</taxon>
        <taxon>Chordata</taxon>
        <taxon>Craniata</taxon>
        <taxon>Vertebrata</taxon>
        <taxon>Euteleostomi</taxon>
        <taxon>Actinopterygii</taxon>
        <taxon>Neopterygii</taxon>
        <taxon>Teleostei</taxon>
        <taxon>Anguilliformes</taxon>
        <taxon>Anguillidae</taxon>
        <taxon>Anguilla</taxon>
    </lineage>
</organism>
<protein>
    <submittedName>
        <fullName evidence="1">Uncharacterized protein</fullName>
    </submittedName>
</protein>
<name>A0A0E9RUV8_ANGAN</name>
<dbReference type="EMBL" id="GBXM01075683">
    <property type="protein sequence ID" value="JAH32894.1"/>
    <property type="molecule type" value="Transcribed_RNA"/>
</dbReference>
<accession>A0A0E9RUV8</accession>